<dbReference type="PANTHER" id="PTHR10357:SF179">
    <property type="entry name" value="NEUTRAL AND BASIC AMINO ACID TRANSPORT PROTEIN RBAT"/>
    <property type="match status" value="1"/>
</dbReference>
<keyword evidence="4" id="KW-1185">Reference proteome</keyword>
<dbReference type="SMART" id="SM00642">
    <property type="entry name" value="Aamy"/>
    <property type="match status" value="1"/>
</dbReference>
<dbReference type="Proteomes" id="UP000653472">
    <property type="component" value="Unassembled WGS sequence"/>
</dbReference>
<dbReference type="SUPFAM" id="SSF51445">
    <property type="entry name" value="(Trans)glycosidases"/>
    <property type="match status" value="1"/>
</dbReference>
<dbReference type="InterPro" id="IPR045857">
    <property type="entry name" value="O16G_dom_2"/>
</dbReference>
<proteinExistence type="inferred from homology"/>
<comment type="similarity">
    <text evidence="1">Belongs to the glycosyl hydrolase 13 family.</text>
</comment>
<reference evidence="3" key="1">
    <citation type="submission" date="2020-03" db="EMBL/GenBank/DDBJ databases">
        <title>Solimonas marina sp. nov., isolated from deep seawater of the Pacific Ocean.</title>
        <authorList>
            <person name="Liu X."/>
            <person name="Lai Q."/>
            <person name="Sun F."/>
            <person name="Gai Y."/>
            <person name="Li G."/>
            <person name="Shao Z."/>
        </authorList>
    </citation>
    <scope>NUCLEOTIDE SEQUENCE</scope>
    <source>
        <strain evidence="3">C16B3</strain>
    </source>
</reference>
<dbReference type="GO" id="GO:0009313">
    <property type="term" value="P:oligosaccharide catabolic process"/>
    <property type="evidence" value="ECO:0007669"/>
    <property type="project" value="TreeGrafter"/>
</dbReference>
<name>A0A969WBZ7_9GAMM</name>
<dbReference type="Gene3D" id="2.60.40.1180">
    <property type="entry name" value="Golgi alpha-mannosidase II"/>
    <property type="match status" value="1"/>
</dbReference>
<dbReference type="InterPro" id="IPR006047">
    <property type="entry name" value="GH13_cat_dom"/>
</dbReference>
<feature type="domain" description="Glycosyl hydrolase family 13 catalytic" evidence="2">
    <location>
        <begin position="33"/>
        <end position="431"/>
    </location>
</feature>
<dbReference type="InterPro" id="IPR013780">
    <property type="entry name" value="Glyco_hydro_b"/>
</dbReference>
<dbReference type="Pfam" id="PF00128">
    <property type="entry name" value="Alpha-amylase"/>
    <property type="match status" value="1"/>
</dbReference>
<dbReference type="EMBL" id="JAAVXB010000014">
    <property type="protein sequence ID" value="NKF24392.1"/>
    <property type="molecule type" value="Genomic_DNA"/>
</dbReference>
<dbReference type="Gene3D" id="3.90.400.10">
    <property type="entry name" value="Oligo-1,6-glucosidase, Domain 2"/>
    <property type="match status" value="1"/>
</dbReference>
<dbReference type="AlphaFoldDB" id="A0A969WBZ7"/>
<evidence type="ECO:0000313" key="4">
    <source>
        <dbReference type="Proteomes" id="UP000653472"/>
    </source>
</evidence>
<dbReference type="RefSeq" id="WP_168149691.1">
    <property type="nucleotide sequence ID" value="NZ_JAAVXB010000014.1"/>
</dbReference>
<gene>
    <name evidence="3" type="ORF">G7Y82_18945</name>
</gene>
<dbReference type="InterPro" id="IPR017853">
    <property type="entry name" value="GH"/>
</dbReference>
<sequence length="575" mass="65574">MTLPRVGPAAMSSARRAAPEFQTKWWRDAIIYQIGVAGFQDSDGDGFGDLAGVVERLDYIESLGVDAIWLTPFYISPFDDYGYDITDHVDVDSRFGSLAEFDRLVELVHQRGLKLILDMVWNHTSDQHPWFRDSAASREGRYADWYVWADPAPGGGPPNNWRSAFTGDSGWKYVDARKQYYFFNFLHTQPDLNWHNPDVRRMVLDCAKFWLNRGIDGMRLDAVNFYTHDPQLRDDPVRKKGAPMPDGMDPENPAAQHCFVNSFCREETLQYLEPLRALVDQYPGVMMLGEVTLCEDTLQQAAQYVRGQHRLHLAYHSALHFHEPTSAARLRAILEKALRNYGPHGICWIVGNHDYGRTRSYWGGRDGPLPEAFYHMIAALLVTLPGAFCLWQGDELGLPDARIPEDIPKSRLQDPFGKLMYPKIKGRDGSRTPMPWRDDQRLCGFSSADDSWLPIPDSHRKRAVSRQEPDPGSLLNRWRKLLHWRRTQAALNGGETRVIELDDDAVLGFERHSPQQALLCLFNQTGREVSVDLSRYARPRGAQGIEHGFEIDPVSERLLLRPWGTAFAEIDAQPA</sequence>
<dbReference type="SUPFAM" id="SSF51011">
    <property type="entry name" value="Glycosyl hydrolase domain"/>
    <property type="match status" value="1"/>
</dbReference>
<dbReference type="GO" id="GO:0004556">
    <property type="term" value="F:alpha-amylase activity"/>
    <property type="evidence" value="ECO:0007669"/>
    <property type="project" value="TreeGrafter"/>
</dbReference>
<accession>A0A969WBZ7</accession>
<protein>
    <submittedName>
        <fullName evidence="3">Alpha-glucosidase</fullName>
    </submittedName>
</protein>
<evidence type="ECO:0000313" key="3">
    <source>
        <dbReference type="EMBL" id="NKF24392.1"/>
    </source>
</evidence>
<evidence type="ECO:0000259" key="2">
    <source>
        <dbReference type="SMART" id="SM00642"/>
    </source>
</evidence>
<evidence type="ECO:0000256" key="1">
    <source>
        <dbReference type="ARBA" id="ARBA00008061"/>
    </source>
</evidence>
<comment type="caution">
    <text evidence="3">The sequence shown here is derived from an EMBL/GenBank/DDBJ whole genome shotgun (WGS) entry which is preliminary data.</text>
</comment>
<dbReference type="Gene3D" id="3.20.20.80">
    <property type="entry name" value="Glycosidases"/>
    <property type="match status" value="2"/>
</dbReference>
<dbReference type="PANTHER" id="PTHR10357">
    <property type="entry name" value="ALPHA-AMYLASE FAMILY MEMBER"/>
    <property type="match status" value="1"/>
</dbReference>
<organism evidence="3 4">
    <name type="scientific">Solimonas marina</name>
    <dbReference type="NCBI Taxonomy" id="2714601"/>
    <lineage>
        <taxon>Bacteria</taxon>
        <taxon>Pseudomonadati</taxon>
        <taxon>Pseudomonadota</taxon>
        <taxon>Gammaproteobacteria</taxon>
        <taxon>Nevskiales</taxon>
        <taxon>Nevskiaceae</taxon>
        <taxon>Solimonas</taxon>
    </lineage>
</organism>